<feature type="compositionally biased region" description="Basic and acidic residues" evidence="3">
    <location>
        <begin position="637"/>
        <end position="649"/>
    </location>
</feature>
<protein>
    <submittedName>
        <fullName evidence="5">Rho guanine nucleotide exchange factor 17</fullName>
    </submittedName>
</protein>
<feature type="region of interest" description="Disordered" evidence="3">
    <location>
        <begin position="627"/>
        <end position="660"/>
    </location>
</feature>
<feature type="region of interest" description="Disordered" evidence="3">
    <location>
        <begin position="63"/>
        <end position="112"/>
    </location>
</feature>
<evidence type="ECO:0000256" key="1">
    <source>
        <dbReference type="ARBA" id="ARBA00022658"/>
    </source>
</evidence>
<name>A0AAD9PVG5_ACRCE</name>
<proteinExistence type="predicted"/>
<feature type="region of interest" description="Disordered" evidence="3">
    <location>
        <begin position="1"/>
        <end position="42"/>
    </location>
</feature>
<dbReference type="GO" id="GO:0051496">
    <property type="term" value="P:positive regulation of stress fiber assembly"/>
    <property type="evidence" value="ECO:0007669"/>
    <property type="project" value="UniProtKB-ARBA"/>
</dbReference>
<dbReference type="Gene3D" id="2.30.29.30">
    <property type="entry name" value="Pleckstrin-homology domain (PH domain)/Phosphotyrosine-binding domain (PTB)"/>
    <property type="match status" value="1"/>
</dbReference>
<reference evidence="5" key="1">
    <citation type="journal article" date="2023" name="G3 (Bethesda)">
        <title>Whole genome assembly and annotation of the endangered Caribbean coral Acropora cervicornis.</title>
        <authorList>
            <person name="Selwyn J.D."/>
            <person name="Vollmer S.V."/>
        </authorList>
    </citation>
    <scope>NUCLEOTIDE SEQUENCE</scope>
    <source>
        <strain evidence="5">K2</strain>
    </source>
</reference>
<accession>A0AAD9PVG5</accession>
<feature type="region of interest" description="Disordered" evidence="3">
    <location>
        <begin position="2078"/>
        <end position="2139"/>
    </location>
</feature>
<dbReference type="FunFam" id="1.20.900.10:FF:000003">
    <property type="entry name" value="Rho guanine nucleotide exchange factor 10 like"/>
    <property type="match status" value="1"/>
</dbReference>
<dbReference type="InterPro" id="IPR011047">
    <property type="entry name" value="Quinoprotein_ADH-like_sf"/>
</dbReference>
<dbReference type="SMART" id="SM00325">
    <property type="entry name" value="RhoGEF"/>
    <property type="match status" value="1"/>
</dbReference>
<feature type="compositionally biased region" description="Polar residues" evidence="3">
    <location>
        <begin position="1763"/>
        <end position="1772"/>
    </location>
</feature>
<dbReference type="InterPro" id="IPR035899">
    <property type="entry name" value="DBL_dom_sf"/>
</dbReference>
<sequence>MSTRAAKFDVEASRSLARNTTQPLGARSEGRLEVREERVSNRSRIGTIEAEPTEVNISLKKAFGKTNENGSQSVKISKGRVHAASATGGESSQQTPEYAPSAPYGSSKNTQDYSCKASSNLYTSMQKPASERNKFMDNIPGIPAATEQSSPRGDFIGRTVFPPPSVGNYGQNVAYPSTPSSDIKPMSLDSNDTTDLIFHKPSANRHTAEARGRIQAETEMEWNASRENNYRLREEHKNRSVPSEFHHARARTGRRCKDGVNVVYSEAKFSGSNRANISRRSNPASCYSESPTDSQGSSTESESSSDASIKRRRRIRRKPSNKSIGSSIYGEDNTSESENQSVSELSASDNVRSRSKRRTQSSREEDDFGSVVDLKEHRSGTLNRLRSSSLTSVSSFESAGISGDFSSRNQSPLLSPKGSSISKVKKIQIRSLTSFADSQIYNKENLPQRRRSTEERETFRMRPRIETAPKEKRSRSLVSRQGSESPSLSRNPFGLKSKNFVQKASKELLSSDSECNLASDKEHMSTQSTSKMFDEQVGQEQLKRESNSDVAIQTETSDSRWNFNIANEHQASAFLPIQANDRTGLNVTDQDTFISDSSAEKLATSSGNVLVRPVARRDNSRPLSIVQETEESAGVLQKDETDHTLEESKSSGFSPLYSEDSSSRTYMMEVCNETRQALKEFDPKATGTSPVNEVDLISFEDEKGGGKEPVKKRTKRMTRPRIPTILGGEEDSGRKSIDADLQTLEAKRNLDDENEVTLKKGMFDGSKRDAIIEHDSEAESTPQPASEVEDNQVVDVLHHDINNLNKVPADSVHSSKNKDTIDDMKQKIPPKRKLMKRASLPVIRTELYKDEAMIVEDPPRLETVKITDSPSLRKAETIGDLSLDNHSGHLEAFSCSDIDSKELLFPEGKNLDECSSSLGQVPSPSPSQISFDALSLTTSGFSEADSNQVSTGDLDVGYDILNMDPTANGKSVDYAWRSQSDPSHGIQLENTVAELQAHRNSNSEPNLSGEKLKEESEQLAKRINGGNQGEITRKTCGPDNNDDDDDKESELSPDDGCYELDRPERHIKSVKRANSAPEPVTSSSPRAQRIANSIAVEKAQVKLNKLAAMETIIEVPNAEPSVQMTEKVKLEQIRSSPLEGSCTSPMSGGMAKEEKRKSSQPKEQGKPQKSKHDLRAHVVKNLLDTEASYVLNLQFLVSSYYKALKKQENSGIVEPAQVDEMFYQIPEILLCHEFFLKQLQARMNEWHDKQKIGDIFVSSFTKCFLVDAYSAFINHFLQARAAVRVATESRPAFVRYMEQCSRDHKEKLTLQDLMIMPVQRIPRYELILKDMIKHTPHDHPDHGSLQLALGEIKTLADRMNRGEKEVDQAEREAERLRDLEATIEGMTELVSPTRRLIRQDLVAEVKGTITKKDRCLFLFNDMLACATVKRRANALRRGSLSIFSGSGTEFNKYKLLWRLHLDYVEIYKSSPEAQRRNSLEKQLEKLDVDMSSLSKISALADTLTIAHIALDAAIRELMNDVNRQISEKQIPLQPNTSTKLELHAQTEEGEELFQFLFLETEIKNSWEAYFEDAKQKLAYAKDTFPPEFQYCIPINKTRSGMQFTCASPCQVPHVLDRGNHCGSGDVWVCNSDGYVGQVCILRMGTQIQPCGSITVCMSRILCIAPVPGTKFIGLETLQSESETKSDTQSISVTSEKSAKTRATSKISHSGFASDEDVTGPQNIMAFDSSSEDEEGLGPDSFLGGKFADVNSPLFDVDGRLSPEGSSLGTNGSADGLDSSADENVFDYEENDSSCDEMKVKGSRKHSKRRIGTSRSQSKDSLDNENFETDEACSVWLGTEDGCIFLYPANESQNKKSKLKVQLSGSIQCILYVDNQVFLSLSTGHLYIYRRQPGCAWEVGNPVMLHIGDSTAVSCMTAIHGRLWCGLGCNAVVVNTTTLAVETSFNCSLDKDRSVYRMASSGMGVWISLQSSAAVRLFHATRYECLADVDVAPPVHKMLASSDAIIRQHKAACLRVTALLACKDLLWIGTSAGVVLTLPLPTITASTASLRNCPSATASFHGHTGHVRFLTAVEVPKEGTQDKTNEQGSGSSPSSPTTTSQSSSNSNRDVLIISGGDGYEDFRASSTSESAGRDDSTNHLLVWRV</sequence>
<keyword evidence="6" id="KW-1185">Reference proteome</keyword>
<feature type="compositionally biased region" description="Basic residues" evidence="3">
    <location>
        <begin position="1800"/>
        <end position="1811"/>
    </location>
</feature>
<organism evidence="5 6">
    <name type="scientific">Acropora cervicornis</name>
    <name type="common">Staghorn coral</name>
    <dbReference type="NCBI Taxonomy" id="6130"/>
    <lineage>
        <taxon>Eukaryota</taxon>
        <taxon>Metazoa</taxon>
        <taxon>Cnidaria</taxon>
        <taxon>Anthozoa</taxon>
        <taxon>Hexacorallia</taxon>
        <taxon>Scleractinia</taxon>
        <taxon>Astrocoeniina</taxon>
        <taxon>Acroporidae</taxon>
        <taxon>Acropora</taxon>
    </lineage>
</organism>
<feature type="compositionally biased region" description="Polar residues" evidence="3">
    <location>
        <begin position="66"/>
        <end position="75"/>
    </location>
</feature>
<keyword evidence="1" id="KW-0344">Guanine-nucleotide releasing factor</keyword>
<feature type="compositionally biased region" description="Basic and acidic residues" evidence="3">
    <location>
        <begin position="1163"/>
        <end position="1174"/>
    </location>
</feature>
<feature type="compositionally biased region" description="Polar residues" evidence="3">
    <location>
        <begin position="1682"/>
        <end position="1707"/>
    </location>
</feature>
<evidence type="ECO:0000256" key="3">
    <source>
        <dbReference type="SAM" id="MobiDB-lite"/>
    </source>
</evidence>
<feature type="compositionally biased region" description="Basic and acidic residues" evidence="3">
    <location>
        <begin position="451"/>
        <end position="471"/>
    </location>
</feature>
<feature type="compositionally biased region" description="Basic and acidic residues" evidence="3">
    <location>
        <begin position="28"/>
        <end position="40"/>
    </location>
</feature>
<dbReference type="PANTHER" id="PTHR12877">
    <property type="entry name" value="RHO GUANINE NUCLEOTIDE EXCHANGE FACTOR"/>
    <property type="match status" value="1"/>
</dbReference>
<dbReference type="Pfam" id="PF00621">
    <property type="entry name" value="RhoGEF"/>
    <property type="match status" value="1"/>
</dbReference>
<dbReference type="InterPro" id="IPR039919">
    <property type="entry name" value="ARHGEF10/ARHGEF17"/>
</dbReference>
<evidence type="ECO:0000256" key="2">
    <source>
        <dbReference type="SAM" id="Coils"/>
    </source>
</evidence>
<dbReference type="Pfam" id="PF19057">
    <property type="entry name" value="PH_19"/>
    <property type="match status" value="1"/>
</dbReference>
<dbReference type="EMBL" id="JARQWQ010000123">
    <property type="protein sequence ID" value="KAK2549643.1"/>
    <property type="molecule type" value="Genomic_DNA"/>
</dbReference>
<feature type="compositionally biased region" description="Polar residues" evidence="3">
    <location>
        <begin position="336"/>
        <end position="350"/>
    </location>
</feature>
<dbReference type="InterPro" id="IPR000219">
    <property type="entry name" value="DH_dom"/>
</dbReference>
<feature type="compositionally biased region" description="Low complexity" evidence="3">
    <location>
        <begin position="292"/>
        <end position="307"/>
    </location>
</feature>
<feature type="compositionally biased region" description="Basic and acidic residues" evidence="3">
    <location>
        <begin position="1010"/>
        <end position="1020"/>
    </location>
</feature>
<keyword evidence="2" id="KW-0175">Coiled coil</keyword>
<feature type="region of interest" description="Disordered" evidence="3">
    <location>
        <begin position="1682"/>
        <end position="1742"/>
    </location>
</feature>
<feature type="compositionally biased region" description="Acidic residues" evidence="3">
    <location>
        <begin position="1040"/>
        <end position="1058"/>
    </location>
</feature>
<feature type="region of interest" description="Disordered" evidence="3">
    <location>
        <begin position="1757"/>
        <end position="1823"/>
    </location>
</feature>
<dbReference type="CDD" id="cd00160">
    <property type="entry name" value="RhoGEF"/>
    <property type="match status" value="1"/>
</dbReference>
<evidence type="ECO:0000313" key="5">
    <source>
        <dbReference type="EMBL" id="KAK2549643.1"/>
    </source>
</evidence>
<dbReference type="Proteomes" id="UP001249851">
    <property type="component" value="Unassembled WGS sequence"/>
</dbReference>
<feature type="region of interest" description="Disordered" evidence="3">
    <location>
        <begin position="998"/>
        <end position="1086"/>
    </location>
</feature>
<feature type="compositionally biased region" description="Acidic residues" evidence="3">
    <location>
        <begin position="1779"/>
        <end position="1794"/>
    </location>
</feature>
<feature type="coiled-coil region" evidence="2">
    <location>
        <begin position="1352"/>
        <end position="1389"/>
    </location>
</feature>
<feature type="compositionally biased region" description="Basic and acidic residues" evidence="3">
    <location>
        <begin position="1"/>
        <end position="12"/>
    </location>
</feature>
<dbReference type="PROSITE" id="PS50010">
    <property type="entry name" value="DH_2"/>
    <property type="match status" value="1"/>
</dbReference>
<feature type="region of interest" description="Disordered" evidence="3">
    <location>
        <begin position="1131"/>
        <end position="1174"/>
    </location>
</feature>
<dbReference type="GO" id="GO:0030036">
    <property type="term" value="P:actin cytoskeleton organization"/>
    <property type="evidence" value="ECO:0007669"/>
    <property type="project" value="TreeGrafter"/>
</dbReference>
<dbReference type="Gene3D" id="1.20.900.10">
    <property type="entry name" value="Dbl homology (DH) domain"/>
    <property type="match status" value="1"/>
</dbReference>
<dbReference type="SUPFAM" id="SSF50998">
    <property type="entry name" value="Quinoprotein alcohol dehydrogenase-like"/>
    <property type="match status" value="1"/>
</dbReference>
<feature type="compositionally biased region" description="Polar residues" evidence="3">
    <location>
        <begin position="404"/>
        <end position="422"/>
    </location>
</feature>
<feature type="compositionally biased region" description="Basic residues" evidence="3">
    <location>
        <begin position="310"/>
        <end position="320"/>
    </location>
</feature>
<feature type="compositionally biased region" description="Polar residues" evidence="3">
    <location>
        <begin position="476"/>
        <end position="490"/>
    </location>
</feature>
<dbReference type="Pfam" id="PF19056">
    <property type="entry name" value="WD40_2"/>
    <property type="match status" value="1"/>
</dbReference>
<dbReference type="PANTHER" id="PTHR12877:SF15">
    <property type="entry name" value="RHO GUANINE NUCLEOTIDE EXCHANGE FACTOR 17"/>
    <property type="match status" value="1"/>
</dbReference>
<feature type="region of interest" description="Disordered" evidence="3">
    <location>
        <begin position="274"/>
        <end position="379"/>
    </location>
</feature>
<dbReference type="InterPro" id="IPR011993">
    <property type="entry name" value="PH-like_dom_sf"/>
</dbReference>
<dbReference type="GO" id="GO:0005737">
    <property type="term" value="C:cytoplasm"/>
    <property type="evidence" value="ECO:0007669"/>
    <property type="project" value="UniProtKB-ARBA"/>
</dbReference>
<reference evidence="5" key="2">
    <citation type="journal article" date="2023" name="Science">
        <title>Genomic signatures of disease resistance in endangered staghorn corals.</title>
        <authorList>
            <person name="Vollmer S.V."/>
            <person name="Selwyn J.D."/>
            <person name="Despard B.A."/>
            <person name="Roesel C.L."/>
        </authorList>
    </citation>
    <scope>NUCLEOTIDE SEQUENCE</scope>
    <source>
        <strain evidence="5">K2</strain>
    </source>
</reference>
<evidence type="ECO:0000259" key="4">
    <source>
        <dbReference type="PROSITE" id="PS50010"/>
    </source>
</evidence>
<feature type="domain" description="DH" evidence="4">
    <location>
        <begin position="1174"/>
        <end position="1362"/>
    </location>
</feature>
<dbReference type="GO" id="GO:0005085">
    <property type="term" value="F:guanyl-nucleotide exchange factor activity"/>
    <property type="evidence" value="ECO:0007669"/>
    <property type="project" value="UniProtKB-KW"/>
</dbReference>
<evidence type="ECO:0000313" key="6">
    <source>
        <dbReference type="Proteomes" id="UP001249851"/>
    </source>
</evidence>
<gene>
    <name evidence="5" type="ORF">P5673_029898</name>
</gene>
<feature type="compositionally biased region" description="Low complexity" evidence="3">
    <location>
        <begin position="2086"/>
        <end position="2106"/>
    </location>
</feature>
<dbReference type="SUPFAM" id="SSF48065">
    <property type="entry name" value="DBL homology domain (DH-domain)"/>
    <property type="match status" value="1"/>
</dbReference>
<dbReference type="SUPFAM" id="SSF50729">
    <property type="entry name" value="PH domain-like"/>
    <property type="match status" value="1"/>
</dbReference>
<feature type="region of interest" description="Disordered" evidence="3">
    <location>
        <begin position="398"/>
        <end position="422"/>
    </location>
</feature>
<comment type="caution">
    <text evidence="5">The sequence shown here is derived from an EMBL/GenBank/DDBJ whole genome shotgun (WGS) entry which is preliminary data.</text>
</comment>
<feature type="region of interest" description="Disordered" evidence="3">
    <location>
        <begin position="443"/>
        <end position="494"/>
    </location>
</feature>
<feature type="compositionally biased region" description="Polar residues" evidence="3">
    <location>
        <begin position="274"/>
        <end position="291"/>
    </location>
</feature>